<dbReference type="OrthoDB" id="5338908at2"/>
<evidence type="ECO:0000313" key="3">
    <source>
        <dbReference type="Proteomes" id="UP000448292"/>
    </source>
</evidence>
<protein>
    <recommendedName>
        <fullName evidence="4">Tetratricopeptide repeat protein</fullName>
    </recommendedName>
</protein>
<evidence type="ECO:0000313" key="2">
    <source>
        <dbReference type="EMBL" id="TVM19243.1"/>
    </source>
</evidence>
<gene>
    <name evidence="2" type="ORF">DPQ33_02470</name>
</gene>
<dbReference type="SUPFAM" id="SSF48452">
    <property type="entry name" value="TPR-like"/>
    <property type="match status" value="2"/>
</dbReference>
<dbReference type="AlphaFoldDB" id="A0A7M3MHS8"/>
<reference evidence="2 3" key="1">
    <citation type="submission" date="2018-06" db="EMBL/GenBank/DDBJ databases">
        <title>Complete genome of Desulfovibrio indonesiensis P37SLT.</title>
        <authorList>
            <person name="Crispim J.S."/>
            <person name="Vidigal P.M.P."/>
            <person name="Silva L.C.F."/>
            <person name="Laguardia C.N."/>
            <person name="Araujo L.C."/>
            <person name="Dias R.S."/>
            <person name="Sousa M.P."/>
            <person name="Paula S.O."/>
            <person name="Silva C."/>
        </authorList>
    </citation>
    <scope>NUCLEOTIDE SEQUENCE [LARGE SCALE GENOMIC DNA]</scope>
    <source>
        <strain evidence="2 3">P37SLT</strain>
    </source>
</reference>
<dbReference type="GO" id="GO:0000127">
    <property type="term" value="C:transcription factor TFIIIC complex"/>
    <property type="evidence" value="ECO:0007669"/>
    <property type="project" value="TreeGrafter"/>
</dbReference>
<dbReference type="InterPro" id="IPR019734">
    <property type="entry name" value="TPR_rpt"/>
</dbReference>
<accession>A0A7M3MHS8</accession>
<keyword evidence="1" id="KW-0802">TPR repeat</keyword>
<feature type="repeat" description="TPR" evidence="1">
    <location>
        <begin position="958"/>
        <end position="991"/>
    </location>
</feature>
<dbReference type="EMBL" id="QMIE01000002">
    <property type="protein sequence ID" value="TVM19243.1"/>
    <property type="molecule type" value="Genomic_DNA"/>
</dbReference>
<dbReference type="GO" id="GO:0006383">
    <property type="term" value="P:transcription by RNA polymerase III"/>
    <property type="evidence" value="ECO:0007669"/>
    <property type="project" value="InterPro"/>
</dbReference>
<organism evidence="2 3">
    <name type="scientific">Oceanidesulfovibrio indonesiensis</name>
    <dbReference type="NCBI Taxonomy" id="54767"/>
    <lineage>
        <taxon>Bacteria</taxon>
        <taxon>Pseudomonadati</taxon>
        <taxon>Thermodesulfobacteriota</taxon>
        <taxon>Desulfovibrionia</taxon>
        <taxon>Desulfovibrionales</taxon>
        <taxon>Desulfovibrionaceae</taxon>
        <taxon>Oceanidesulfovibrio</taxon>
    </lineage>
</organism>
<sequence length="1031" mass="114175">MIVKPRTIIIFAVLVAAVTYATLPGKRQMLELLRDSGELDLAYERIRESGGDDEDFGMLVTKAGIYERKGETDRAVECLEKALELNPSNLTALRQIVQFLIWGQRGDEALPYLERILLITPNDPEVLHQLTGLYFKHDMEVEASSTLAQYILAVGSPGADVARHGRGEAEYVFPSQVRPVLKHLAQRRLEEGPDVLRDQAMRGIYGLLQNYIEKVKEGHPPDLFEQRSLVLEQYVSAGLFDEAEALAHSWDEQLRAGTMHQERYGLLLVWSGVPEIGSEYLMALAEKGEPDVKLYSAAFEASLAAKDFGLAEQCLDVLSGFDRAGVHVRKIADLQSSIGRNTEAAQKYMDIIVSGQGSEKDMNRMLKLAIWSDNATVIRQAAELAERDAVISTPTRELVAESWLAISEPERAYPHIDALFKVSGNIGYAMEMLDAASYSKDPALVEKALGSLLDDPDSGIEPSLKNASANDLERVLQLSLWSDNATLIRRGAEIVEQHESLDLAMRELVAESWLAVQEPERAFPQFEALYHSSGKPRYMQRMLDAASYSKAPDFTQQAIDKVLSKTPEAGVDFSAGASEADYERVLQMAVWSENATLIRRGAEIVGQREDISRKTRDVLAQAWIVLNELEQAYAELKALYEESGEQKYVLRMLEVAESTNDVQLKEAILDTVLAELPNDLAMLRRAAGDYVDAGRPAAALPLLRHVAHDSGTAEDSLAYLDAAASVGDVESVFDAIRMAEKARSQLKPGSEQARNLQRSIAEAYGSVGQHSSGAEQLARYSDQHPYNHRAAIVAAEAADGAGLTELAIRMYERARDLTPDSPVIRLLLAERYSWVGREDDEAAEYVNLEQLGELPPKARLVLGRRAFRHDLWEETLRYLEPLHTEGALDRFDVFLMAMAQDRVGRHMEAEAAYLRLAEEHAMDADFLVELGAEAYFTGAMKRAVVIFLKALETAPGQPAALKGLGLAYSGLGERQSAIDALRRYLQGRPDDPEAHYMLAGLYENSGMADSASQEYRTTLDILYSEYTGGGS</sequence>
<dbReference type="Pfam" id="PF14559">
    <property type="entry name" value="TPR_19"/>
    <property type="match status" value="1"/>
</dbReference>
<dbReference type="PROSITE" id="PS50005">
    <property type="entry name" value="TPR"/>
    <property type="match status" value="2"/>
</dbReference>
<dbReference type="Pfam" id="PF13432">
    <property type="entry name" value="TPR_16"/>
    <property type="match status" value="2"/>
</dbReference>
<proteinExistence type="predicted"/>
<keyword evidence="3" id="KW-1185">Reference proteome</keyword>
<dbReference type="InterPro" id="IPR011990">
    <property type="entry name" value="TPR-like_helical_dom_sf"/>
</dbReference>
<dbReference type="InterPro" id="IPR039340">
    <property type="entry name" value="Tfc4/TFIIIC-102/Sfc4"/>
</dbReference>
<dbReference type="Gene3D" id="1.25.40.10">
    <property type="entry name" value="Tetratricopeptide repeat domain"/>
    <property type="match status" value="3"/>
</dbReference>
<evidence type="ECO:0008006" key="4">
    <source>
        <dbReference type="Google" id="ProtNLM"/>
    </source>
</evidence>
<dbReference type="RefSeq" id="WP_144301601.1">
    <property type="nucleotide sequence ID" value="NZ_QMIE01000002.1"/>
</dbReference>
<feature type="repeat" description="TPR" evidence="1">
    <location>
        <begin position="56"/>
        <end position="89"/>
    </location>
</feature>
<dbReference type="PANTHER" id="PTHR23082">
    <property type="entry name" value="TRANSCRIPTION INITIATION FACTOR IIIC TFIIIC , POLYPEPTIDE 3-RELATED"/>
    <property type="match status" value="1"/>
</dbReference>
<dbReference type="SMART" id="SM00028">
    <property type="entry name" value="TPR"/>
    <property type="match status" value="5"/>
</dbReference>
<comment type="caution">
    <text evidence="2">The sequence shown here is derived from an EMBL/GenBank/DDBJ whole genome shotgun (WGS) entry which is preliminary data.</text>
</comment>
<evidence type="ECO:0000256" key="1">
    <source>
        <dbReference type="PROSITE-ProRule" id="PRU00339"/>
    </source>
</evidence>
<name>A0A7M3MHS8_9BACT</name>
<dbReference type="PANTHER" id="PTHR23082:SF0">
    <property type="entry name" value="GENERAL TRANSCRIPTION FACTOR 3C POLYPEPTIDE 3"/>
    <property type="match status" value="1"/>
</dbReference>
<dbReference type="Proteomes" id="UP000448292">
    <property type="component" value="Unassembled WGS sequence"/>
</dbReference>